<protein>
    <recommendedName>
        <fullName evidence="3 8">Mediator of RNA polymerase II transcription subunit 7</fullName>
    </recommendedName>
</protein>
<comment type="similarity">
    <text evidence="2 8">Belongs to the Mediator complex subunit 7 family.</text>
</comment>
<dbReference type="GO" id="GO:0003712">
    <property type="term" value="F:transcription coregulator activity"/>
    <property type="evidence" value="ECO:0007669"/>
    <property type="project" value="InterPro"/>
</dbReference>
<proteinExistence type="inferred from homology"/>
<evidence type="ECO:0000313" key="10">
    <source>
        <dbReference type="EMBL" id="KAH3687904.1"/>
    </source>
</evidence>
<dbReference type="SUPFAM" id="SSF140718">
    <property type="entry name" value="Mediator hinge subcomplex-like"/>
    <property type="match status" value="1"/>
</dbReference>
<evidence type="ECO:0000256" key="3">
    <source>
        <dbReference type="ARBA" id="ARBA00020631"/>
    </source>
</evidence>
<comment type="subcellular location">
    <subcellularLocation>
        <location evidence="1 8">Nucleus</location>
    </subcellularLocation>
</comment>
<evidence type="ECO:0000256" key="9">
    <source>
        <dbReference type="SAM" id="Coils"/>
    </source>
</evidence>
<name>A0A9P8TR37_WICPI</name>
<gene>
    <name evidence="10" type="ORF">WICPIJ_001121</name>
</gene>
<sequence length="245" mass="28442">MSQQEDSLISALYPPPPPFVKFFTDENIEKLENSKKGNDTVELEDEDKVLEFLTPPTQPEGDTYRSFGNIWQFNDKMPKLEEMGIEKLYKDPDDKSSSNDSKFKIQELRTLLKSLLLNFLEVIGVMSSAPDQFHIKIDQIRTILINIHHLLNEYRPHQSRESLILLMEKQIDTKRNEIEEIENTCKNVEEKIKHLIQSHVDRTGEPDQVQDIETQTAADDMLELKIDKDFKNSSSPSYTVKFEGL</sequence>
<evidence type="ECO:0000256" key="7">
    <source>
        <dbReference type="ARBA" id="ARBA00023242"/>
    </source>
</evidence>
<evidence type="ECO:0000313" key="11">
    <source>
        <dbReference type="Proteomes" id="UP000774326"/>
    </source>
</evidence>
<feature type="coiled-coil region" evidence="9">
    <location>
        <begin position="164"/>
        <end position="198"/>
    </location>
</feature>
<dbReference type="InterPro" id="IPR009244">
    <property type="entry name" value="Mediatior_Med7"/>
</dbReference>
<dbReference type="Gene3D" id="6.10.140.200">
    <property type="match status" value="1"/>
</dbReference>
<dbReference type="GO" id="GO:0016592">
    <property type="term" value="C:mediator complex"/>
    <property type="evidence" value="ECO:0007669"/>
    <property type="project" value="InterPro"/>
</dbReference>
<comment type="function">
    <text evidence="8">Component of the Mediator complex, a coactivator involved in the regulated transcription of nearly all RNA polymerase II-dependent genes. Mediator functions as a bridge to convey information from gene-specific regulatory proteins to the basal RNA polymerase II transcription machinery.</text>
</comment>
<accession>A0A9P8TR37</accession>
<dbReference type="OrthoDB" id="10253553at2759"/>
<evidence type="ECO:0000256" key="6">
    <source>
        <dbReference type="ARBA" id="ARBA00023163"/>
    </source>
</evidence>
<reference evidence="10" key="1">
    <citation type="journal article" date="2021" name="Open Biol.">
        <title>Shared evolutionary footprints suggest mitochondrial oxidative damage underlies multiple complex I losses in fungi.</title>
        <authorList>
            <person name="Schikora-Tamarit M.A."/>
            <person name="Marcet-Houben M."/>
            <person name="Nosek J."/>
            <person name="Gabaldon T."/>
        </authorList>
    </citation>
    <scope>NUCLEOTIDE SEQUENCE</scope>
    <source>
        <strain evidence="10">CBS2887</strain>
    </source>
</reference>
<evidence type="ECO:0000256" key="4">
    <source>
        <dbReference type="ARBA" id="ARBA00023015"/>
    </source>
</evidence>
<dbReference type="GO" id="GO:0070847">
    <property type="term" value="C:core mediator complex"/>
    <property type="evidence" value="ECO:0007669"/>
    <property type="project" value="TreeGrafter"/>
</dbReference>
<keyword evidence="5 8" id="KW-0010">Activator</keyword>
<dbReference type="PANTHER" id="PTHR21428:SF11">
    <property type="entry name" value="MEDIATOR OF RNA POLYMERASE II TRANSCRIPTION SUBUNIT 7"/>
    <property type="match status" value="1"/>
</dbReference>
<evidence type="ECO:0000256" key="1">
    <source>
        <dbReference type="ARBA" id="ARBA00004123"/>
    </source>
</evidence>
<evidence type="ECO:0000256" key="8">
    <source>
        <dbReference type="RuleBase" id="RU364060"/>
    </source>
</evidence>
<dbReference type="AlphaFoldDB" id="A0A9P8TR37"/>
<reference evidence="10" key="2">
    <citation type="submission" date="2021-01" db="EMBL/GenBank/DDBJ databases">
        <authorList>
            <person name="Schikora-Tamarit M.A."/>
        </authorList>
    </citation>
    <scope>NUCLEOTIDE SEQUENCE</scope>
    <source>
        <strain evidence="10">CBS2887</strain>
    </source>
</reference>
<dbReference type="PANTHER" id="PTHR21428">
    <property type="entry name" value="MEDIATOR OF RNA POLYMERASE II TRANSCRIPTION SUBUNIT 7"/>
    <property type="match status" value="1"/>
</dbReference>
<comment type="subunit">
    <text evidence="8">Component of the Mediator complex.</text>
</comment>
<keyword evidence="11" id="KW-1185">Reference proteome</keyword>
<dbReference type="GO" id="GO:0006357">
    <property type="term" value="P:regulation of transcription by RNA polymerase II"/>
    <property type="evidence" value="ECO:0007669"/>
    <property type="project" value="InterPro"/>
</dbReference>
<keyword evidence="4 8" id="KW-0805">Transcription regulation</keyword>
<evidence type="ECO:0000256" key="5">
    <source>
        <dbReference type="ARBA" id="ARBA00023159"/>
    </source>
</evidence>
<keyword evidence="7 8" id="KW-0539">Nucleus</keyword>
<keyword evidence="9" id="KW-0175">Coiled coil</keyword>
<dbReference type="Gene3D" id="6.10.140.1520">
    <property type="match status" value="1"/>
</dbReference>
<dbReference type="InterPro" id="IPR044888">
    <property type="entry name" value="Mediatior_Med7_sf"/>
</dbReference>
<comment type="caution">
    <text evidence="10">The sequence shown here is derived from an EMBL/GenBank/DDBJ whole genome shotgun (WGS) entry which is preliminary data.</text>
</comment>
<dbReference type="Proteomes" id="UP000774326">
    <property type="component" value="Unassembled WGS sequence"/>
</dbReference>
<organism evidence="10 11">
    <name type="scientific">Wickerhamomyces pijperi</name>
    <name type="common">Yeast</name>
    <name type="synonym">Pichia pijperi</name>
    <dbReference type="NCBI Taxonomy" id="599730"/>
    <lineage>
        <taxon>Eukaryota</taxon>
        <taxon>Fungi</taxon>
        <taxon>Dikarya</taxon>
        <taxon>Ascomycota</taxon>
        <taxon>Saccharomycotina</taxon>
        <taxon>Saccharomycetes</taxon>
        <taxon>Phaffomycetales</taxon>
        <taxon>Wickerhamomycetaceae</taxon>
        <taxon>Wickerhamomyces</taxon>
    </lineage>
</organism>
<dbReference type="InterPro" id="IPR037212">
    <property type="entry name" value="Med7/Med21-like"/>
</dbReference>
<dbReference type="Pfam" id="PF05983">
    <property type="entry name" value="Med7"/>
    <property type="match status" value="1"/>
</dbReference>
<dbReference type="EMBL" id="JAEUBG010000596">
    <property type="protein sequence ID" value="KAH3687904.1"/>
    <property type="molecule type" value="Genomic_DNA"/>
</dbReference>
<keyword evidence="6 8" id="KW-0804">Transcription</keyword>
<evidence type="ECO:0000256" key="2">
    <source>
        <dbReference type="ARBA" id="ARBA00009994"/>
    </source>
</evidence>